<organism evidence="2 3">
    <name type="scientific">Schistosoma mattheei</name>
    <dbReference type="NCBI Taxonomy" id="31246"/>
    <lineage>
        <taxon>Eukaryota</taxon>
        <taxon>Metazoa</taxon>
        <taxon>Spiralia</taxon>
        <taxon>Lophotrochozoa</taxon>
        <taxon>Platyhelminthes</taxon>
        <taxon>Trematoda</taxon>
        <taxon>Digenea</taxon>
        <taxon>Strigeidida</taxon>
        <taxon>Schistosomatoidea</taxon>
        <taxon>Schistosomatidae</taxon>
        <taxon>Schistosoma</taxon>
    </lineage>
</organism>
<accession>A0A3P8AW05</accession>
<evidence type="ECO:0000313" key="3">
    <source>
        <dbReference type="Proteomes" id="UP000269396"/>
    </source>
</evidence>
<feature type="coiled-coil region" evidence="1">
    <location>
        <begin position="45"/>
        <end position="72"/>
    </location>
</feature>
<sequence length="89" mass="10257">MNDRLFEQLAEVSKPEISKNKSSSSLLSLSSISNDQSAIRESEIKRIYSEKLKTLKKQLKALNEQLQTTRYVISKSTTCKLFDTVMWKL</sequence>
<proteinExistence type="predicted"/>
<dbReference type="Proteomes" id="UP000269396">
    <property type="component" value="Unassembled WGS sequence"/>
</dbReference>
<dbReference type="AlphaFoldDB" id="A0A3P8AW05"/>
<dbReference type="EMBL" id="UZAL01008955">
    <property type="protein sequence ID" value="VDP01138.1"/>
    <property type="molecule type" value="Genomic_DNA"/>
</dbReference>
<evidence type="ECO:0000313" key="2">
    <source>
        <dbReference type="EMBL" id="VDP01138.1"/>
    </source>
</evidence>
<name>A0A3P8AW05_9TREM</name>
<evidence type="ECO:0000256" key="1">
    <source>
        <dbReference type="SAM" id="Coils"/>
    </source>
</evidence>
<keyword evidence="1" id="KW-0175">Coiled coil</keyword>
<keyword evidence="3" id="KW-1185">Reference proteome</keyword>
<gene>
    <name evidence="2" type="ORF">SMTD_LOCUS3960</name>
</gene>
<reference evidence="2 3" key="1">
    <citation type="submission" date="2018-11" db="EMBL/GenBank/DDBJ databases">
        <authorList>
            <consortium name="Pathogen Informatics"/>
        </authorList>
    </citation>
    <scope>NUCLEOTIDE SEQUENCE [LARGE SCALE GENOMIC DNA]</scope>
    <source>
        <strain>Denwood</strain>
        <strain evidence="3">Zambia</strain>
    </source>
</reference>
<protein>
    <submittedName>
        <fullName evidence="2">Uncharacterized protein</fullName>
    </submittedName>
</protein>